<evidence type="ECO:0008006" key="5">
    <source>
        <dbReference type="Google" id="ProtNLM"/>
    </source>
</evidence>
<reference evidence="3 4" key="1">
    <citation type="submission" date="2019-09" db="EMBL/GenBank/DDBJ databases">
        <authorList>
            <person name="Feng G."/>
        </authorList>
    </citation>
    <scope>NUCLEOTIDE SEQUENCE [LARGE SCALE GENOMIC DNA]</scope>
    <source>
        <strain evidence="2 3">KACC 19283</strain>
        <strain evidence="1 4">KACC 19284</strain>
    </source>
</reference>
<dbReference type="Proteomes" id="UP000325933">
    <property type="component" value="Unassembled WGS sequence"/>
</dbReference>
<protein>
    <recommendedName>
        <fullName evidence="5">RadC-like JAB domain-containing protein</fullName>
    </recommendedName>
</protein>
<dbReference type="EMBL" id="VYQA01000005">
    <property type="protein sequence ID" value="KAA9030785.1"/>
    <property type="molecule type" value="Genomic_DNA"/>
</dbReference>
<evidence type="ECO:0000313" key="1">
    <source>
        <dbReference type="EMBL" id="KAA9018149.1"/>
    </source>
</evidence>
<accession>A0A5J5I5I4</accession>
<gene>
    <name evidence="2" type="ORF">F4U95_08455</name>
    <name evidence="1" type="ORF">F4U96_08505</name>
</gene>
<evidence type="ECO:0000313" key="3">
    <source>
        <dbReference type="Proteomes" id="UP000325933"/>
    </source>
</evidence>
<sequence>MTDRDTFLLALLDADWRPNGVIPLQSDWRGTFGRLLATDGRWLALIQQRAAGASSLPRPDDIMLTRLLARRLRPLDMQLADHVIQAGPARFSFRAAGLL</sequence>
<dbReference type="EMBL" id="VYQB01000005">
    <property type="protein sequence ID" value="KAA9018149.1"/>
    <property type="molecule type" value="Genomic_DNA"/>
</dbReference>
<proteinExistence type="predicted"/>
<dbReference type="RefSeq" id="WP_120250265.1">
    <property type="nucleotide sequence ID" value="NZ_JBNNIY010000002.1"/>
</dbReference>
<evidence type="ECO:0000313" key="4">
    <source>
        <dbReference type="Proteomes" id="UP000326364"/>
    </source>
</evidence>
<organism evidence="2 3">
    <name type="scientific">Sphingobium limneticum</name>
    <dbReference type="NCBI Taxonomy" id="1007511"/>
    <lineage>
        <taxon>Bacteria</taxon>
        <taxon>Pseudomonadati</taxon>
        <taxon>Pseudomonadota</taxon>
        <taxon>Alphaproteobacteria</taxon>
        <taxon>Sphingomonadales</taxon>
        <taxon>Sphingomonadaceae</taxon>
        <taxon>Sphingobium</taxon>
    </lineage>
</organism>
<dbReference type="AlphaFoldDB" id="A0A5J5I5I4"/>
<name>A0A5J5I5I4_9SPHN</name>
<comment type="caution">
    <text evidence="2">The sequence shown here is derived from an EMBL/GenBank/DDBJ whole genome shotgun (WGS) entry which is preliminary data.</text>
</comment>
<evidence type="ECO:0000313" key="2">
    <source>
        <dbReference type="EMBL" id="KAA9030785.1"/>
    </source>
</evidence>
<keyword evidence="4" id="KW-1185">Reference proteome</keyword>
<dbReference type="Proteomes" id="UP000326364">
    <property type="component" value="Unassembled WGS sequence"/>
</dbReference>
<dbReference type="Gene3D" id="3.40.140.10">
    <property type="entry name" value="Cytidine Deaminase, domain 2"/>
    <property type="match status" value="1"/>
</dbReference>